<dbReference type="AlphaFoldDB" id="A0A6T2GK86"/>
<dbReference type="EMBL" id="HBJA01120916">
    <property type="protein sequence ID" value="CAE0830337.1"/>
    <property type="molecule type" value="Transcribed_RNA"/>
</dbReference>
<organism evidence="2">
    <name type="scientific">Eutreptiella gymnastica</name>
    <dbReference type="NCBI Taxonomy" id="73025"/>
    <lineage>
        <taxon>Eukaryota</taxon>
        <taxon>Discoba</taxon>
        <taxon>Euglenozoa</taxon>
        <taxon>Euglenida</taxon>
        <taxon>Spirocuta</taxon>
        <taxon>Euglenophyceae</taxon>
        <taxon>Eutreptiales</taxon>
        <taxon>Eutreptiaceae</taxon>
        <taxon>Eutreptiella</taxon>
    </lineage>
</organism>
<protein>
    <submittedName>
        <fullName evidence="2">Uncharacterized protein</fullName>
    </submittedName>
</protein>
<proteinExistence type="predicted"/>
<reference evidence="2" key="1">
    <citation type="submission" date="2021-01" db="EMBL/GenBank/DDBJ databases">
        <authorList>
            <person name="Corre E."/>
            <person name="Pelletier E."/>
            <person name="Niang G."/>
            <person name="Scheremetjew M."/>
            <person name="Finn R."/>
            <person name="Kale V."/>
            <person name="Holt S."/>
            <person name="Cochrane G."/>
            <person name="Meng A."/>
            <person name="Brown T."/>
            <person name="Cohen L."/>
        </authorList>
    </citation>
    <scope>NUCLEOTIDE SEQUENCE</scope>
    <source>
        <strain evidence="2">CCMP1594</strain>
    </source>
</reference>
<sequence length="102" mass="11033">MVTQEMPPCGQGSRGALYEQHLKAIMAVPISVPAIILGTPENRQMLIKETCKLLAQSSFFVQAWAQTSSMLQYSTPAVLALVPSVNGRSIVTKEPPRGCGQF</sequence>
<name>A0A6T2GK86_9EUGL</name>
<gene>
    <name evidence="1" type="ORF">EGYM00163_LOCUS41617</name>
    <name evidence="2" type="ORF">EGYM00163_LOCUS41618</name>
</gene>
<evidence type="ECO:0000313" key="1">
    <source>
        <dbReference type="EMBL" id="CAE0830337.1"/>
    </source>
</evidence>
<dbReference type="EMBL" id="HBJA01120917">
    <property type="protein sequence ID" value="CAE0830338.1"/>
    <property type="molecule type" value="Transcribed_RNA"/>
</dbReference>
<accession>A0A6T2GK86</accession>
<evidence type="ECO:0000313" key="2">
    <source>
        <dbReference type="EMBL" id="CAE0830338.1"/>
    </source>
</evidence>